<feature type="transmembrane region" description="Helical" evidence="1">
    <location>
        <begin position="643"/>
        <end position="666"/>
    </location>
</feature>
<dbReference type="KEGG" id="mmau:NCTC10168_00492"/>
<protein>
    <recommendedName>
        <fullName evidence="2">Ig protease IdeS domain-containing protein</fullName>
    </recommendedName>
</protein>
<keyword evidence="1" id="KW-0812">Transmembrane</keyword>
<accession>A0A449B4S1</accession>
<dbReference type="SUPFAM" id="SSF54001">
    <property type="entry name" value="Cysteine proteinases"/>
    <property type="match status" value="1"/>
</dbReference>
<keyword evidence="1" id="KW-1133">Transmembrane helix</keyword>
<dbReference type="InterPro" id="IPR038765">
    <property type="entry name" value="Papain-like_cys_pep_sf"/>
</dbReference>
<dbReference type="Gene3D" id="3.90.70.10">
    <property type="entry name" value="Cysteine proteinases"/>
    <property type="match status" value="1"/>
</dbReference>
<evidence type="ECO:0000259" key="2">
    <source>
        <dbReference type="Pfam" id="PF09028"/>
    </source>
</evidence>
<name>A0A449B4S1_9BACT</name>
<dbReference type="GO" id="GO:0008233">
    <property type="term" value="F:peptidase activity"/>
    <property type="evidence" value="ECO:0007669"/>
    <property type="project" value="InterPro"/>
</dbReference>
<dbReference type="EMBL" id="LR215037">
    <property type="protein sequence ID" value="VEU75566.1"/>
    <property type="molecule type" value="Genomic_DNA"/>
</dbReference>
<evidence type="ECO:0000313" key="4">
    <source>
        <dbReference type="Proteomes" id="UP000290243"/>
    </source>
</evidence>
<dbReference type="AlphaFoldDB" id="A0A449B4S1"/>
<gene>
    <name evidence="3" type="ORF">NCTC10168_00492</name>
</gene>
<feature type="domain" description="Ig protease IdeS" evidence="2">
    <location>
        <begin position="9"/>
        <end position="284"/>
    </location>
</feature>
<reference evidence="3 4" key="1">
    <citation type="submission" date="2019-01" db="EMBL/GenBank/DDBJ databases">
        <authorList>
            <consortium name="Pathogen Informatics"/>
        </authorList>
    </citation>
    <scope>NUCLEOTIDE SEQUENCE [LARGE SCALE GENOMIC DNA]</scope>
    <source>
        <strain evidence="3 4">NCTC10168</strain>
    </source>
</reference>
<evidence type="ECO:0000313" key="3">
    <source>
        <dbReference type="EMBL" id="VEU75566.1"/>
    </source>
</evidence>
<evidence type="ECO:0000256" key="1">
    <source>
        <dbReference type="SAM" id="Phobius"/>
    </source>
</evidence>
<dbReference type="OrthoDB" id="397655at2"/>
<keyword evidence="1" id="KW-0472">Membrane</keyword>
<sequence>MIKKTIIMSFFWAKGIIPPKISDFQIYKHTYDDSKDILSYIYAPPINVNWFDSNKEFNSELGKDVFLCSAAVTANYLHWFMLNNRDNIQKYYELQFNQNSGKNITKFDTYEKNEGISGFFNYFKNLFSGRLARTEELFNMMINGYNYPNNYVWNENNIDKRGGFFNDVFKNNKLATKTDNFKNVEELGKKVKKALLENKALGISFRINDNFGHIVNVWGADFKDGKLSGLYIADSEDSKADPKQSLVRYNVADIDGKVKISNAYNSKGESIFGSEIFFLHEVDNGRKYFENYFNDVELNYDKYLEKSEKRKNDWNGRLEDTISKYKLEYLKILKNKYANILEKYSENENLETISESLEKIKSYSNFQYEPHEYSFYVSKIEKLLFHYNNEIKNNENYFSHFEKETNNLISEINSFRKGENSNEFFEDEYWYKKALNEKFISYLNSLNSIIAEINKEFVTRTSSWISFEILKIKNEIFNQENPLVQKGIRKNLDKVYDNKIKEFSSKILFNSLLNEADIVVLKNAYLQNLKKTDSENEVLLNFNNFKKEVESLVIKKYIEDFIIFSKDFINKYKKIDHKLLIDKYKYEISNFVKKIFLNEEFNFKNFIDRTKQDFKNEIIELNNLSIQKENNNIEKNQKSISPVIYLSISATLILTLLIVVVSWYFVKNKK</sequence>
<keyword evidence="4" id="KW-1185">Reference proteome</keyword>
<dbReference type="Proteomes" id="UP000290243">
    <property type="component" value="Chromosome"/>
</dbReference>
<dbReference type="InterPro" id="IPR015117">
    <property type="entry name" value="IdeS"/>
</dbReference>
<organism evidence="3 4">
    <name type="scientific">Mycoplasmopsis maculosa</name>
    <dbReference type="NCBI Taxonomy" id="114885"/>
    <lineage>
        <taxon>Bacteria</taxon>
        <taxon>Bacillati</taxon>
        <taxon>Mycoplasmatota</taxon>
        <taxon>Mycoplasmoidales</taxon>
        <taxon>Metamycoplasmataceae</taxon>
        <taxon>Mycoplasmopsis</taxon>
    </lineage>
</organism>
<dbReference type="Pfam" id="PF09028">
    <property type="entry name" value="Mac-1"/>
    <property type="match status" value="1"/>
</dbReference>
<proteinExistence type="predicted"/>